<comment type="catalytic activity">
    <reaction evidence="2">
        <text>2 GTP = 3',3'-c-di-GMP + 2 diphosphate</text>
        <dbReference type="Rhea" id="RHEA:24898"/>
        <dbReference type="ChEBI" id="CHEBI:33019"/>
        <dbReference type="ChEBI" id="CHEBI:37565"/>
        <dbReference type="ChEBI" id="CHEBI:58805"/>
        <dbReference type="EC" id="2.7.7.65"/>
    </reaction>
</comment>
<dbReference type="GO" id="GO:0052621">
    <property type="term" value="F:diguanylate cyclase activity"/>
    <property type="evidence" value="ECO:0007669"/>
    <property type="project" value="UniProtKB-EC"/>
</dbReference>
<dbReference type="EMBL" id="CP042344">
    <property type="protein sequence ID" value="QEA13975.1"/>
    <property type="molecule type" value="Genomic_DNA"/>
</dbReference>
<dbReference type="PANTHER" id="PTHR45138:SF9">
    <property type="entry name" value="DIGUANYLATE CYCLASE DGCM-RELATED"/>
    <property type="match status" value="1"/>
</dbReference>
<evidence type="ECO:0000313" key="6">
    <source>
        <dbReference type="Proteomes" id="UP000321199"/>
    </source>
</evidence>
<feature type="domain" description="GGDEF" evidence="4">
    <location>
        <begin position="377"/>
        <end position="507"/>
    </location>
</feature>
<name>A0A5B8S060_9BURK</name>
<accession>A0A5B8S060</accession>
<dbReference type="InterPro" id="IPR029787">
    <property type="entry name" value="Nucleotide_cyclase"/>
</dbReference>
<keyword evidence="3" id="KW-0175">Coiled coil</keyword>
<dbReference type="PANTHER" id="PTHR45138">
    <property type="entry name" value="REGULATORY COMPONENTS OF SENSORY TRANSDUCTION SYSTEM"/>
    <property type="match status" value="1"/>
</dbReference>
<keyword evidence="6" id="KW-1185">Reference proteome</keyword>
<dbReference type="KEGG" id="cof:FOZ74_13605"/>
<dbReference type="Pfam" id="PF00990">
    <property type="entry name" value="GGDEF"/>
    <property type="match status" value="1"/>
</dbReference>
<dbReference type="InterPro" id="IPR050469">
    <property type="entry name" value="Diguanylate_Cyclase"/>
</dbReference>
<dbReference type="CDD" id="cd01949">
    <property type="entry name" value="GGDEF"/>
    <property type="match status" value="1"/>
</dbReference>
<dbReference type="EC" id="2.7.7.65" evidence="1"/>
<evidence type="ECO:0000256" key="2">
    <source>
        <dbReference type="ARBA" id="ARBA00034247"/>
    </source>
</evidence>
<sequence length="507" mass="56352">MVSKPASEYARETLKQIAARRLQPTPDNYQAIYDEISGQLTQPAFPQMRLRQIARVMPGQTPGQQRLLGQLEAAVEAQDWTALQRTLVGYAALGVTPVPVAVADKPGESDALNTVFAEHLARLIDNVTASLGEDDERVRQLGQELIAWLRQPMPALPETEKLLSNFSYRLSFAAEDQSAIRATLLMLLHMVFDNVAVLSQDDAWLQGQAQALRDAAVPPLTLRRLDDVQQRLKDVIFKQSESKARAIEAQRQMRELLATFIDRLAQMDESSAAYHSQLSHCAERISQVADLQALRPVLQDAMSATQAMAQKSQAMRTELHELRQRADTANAEIERLRQELERTSAQARHDPLTGALNRKGMEEALRREISGSQRHDAPLCVALLDLDNFKALNDRYGHAAGDGALLHLANVTRSAMRPQDQLARYGGEEFVLVLPGTTLEQGVEALKRLQRELSTHYFLSNEEHVLITFSAGVAQLAPEEEPASALRRADQAMYLAKRAGKNRVVAA</sequence>
<evidence type="ECO:0000259" key="4">
    <source>
        <dbReference type="PROSITE" id="PS50887"/>
    </source>
</evidence>
<protein>
    <recommendedName>
        <fullName evidence="1">diguanylate cyclase</fullName>
        <ecNumber evidence="1">2.7.7.65</ecNumber>
    </recommendedName>
</protein>
<evidence type="ECO:0000313" key="5">
    <source>
        <dbReference type="EMBL" id="QEA13975.1"/>
    </source>
</evidence>
<organism evidence="5 6">
    <name type="scientific">Comamonas flocculans</name>
    <dbReference type="NCBI Taxonomy" id="2597701"/>
    <lineage>
        <taxon>Bacteria</taxon>
        <taxon>Pseudomonadati</taxon>
        <taxon>Pseudomonadota</taxon>
        <taxon>Betaproteobacteria</taxon>
        <taxon>Burkholderiales</taxon>
        <taxon>Comamonadaceae</taxon>
        <taxon>Comamonas</taxon>
    </lineage>
</organism>
<dbReference type="FunFam" id="3.30.70.270:FF:000001">
    <property type="entry name" value="Diguanylate cyclase domain protein"/>
    <property type="match status" value="1"/>
</dbReference>
<reference evidence="5 6" key="1">
    <citation type="submission" date="2019-07" db="EMBL/GenBank/DDBJ databases">
        <title>Complete genome sequence of Comamonas sp. NLF 7-7 isolated from livestock.</title>
        <authorList>
            <person name="Kim D.H."/>
            <person name="Kim J.G."/>
        </authorList>
    </citation>
    <scope>NUCLEOTIDE SEQUENCE [LARGE SCALE GENOMIC DNA]</scope>
    <source>
        <strain evidence="5 6">NLF 7-7</strain>
    </source>
</reference>
<dbReference type="PROSITE" id="PS50887">
    <property type="entry name" value="GGDEF"/>
    <property type="match status" value="1"/>
</dbReference>
<dbReference type="SUPFAM" id="SSF55073">
    <property type="entry name" value="Nucleotide cyclase"/>
    <property type="match status" value="1"/>
</dbReference>
<dbReference type="NCBIfam" id="TIGR00254">
    <property type="entry name" value="GGDEF"/>
    <property type="match status" value="1"/>
</dbReference>
<dbReference type="InterPro" id="IPR000160">
    <property type="entry name" value="GGDEF_dom"/>
</dbReference>
<gene>
    <name evidence="5" type="ORF">FOZ74_13605</name>
</gene>
<dbReference type="InterPro" id="IPR043128">
    <property type="entry name" value="Rev_trsase/Diguanyl_cyclase"/>
</dbReference>
<dbReference type="Gene3D" id="3.30.70.270">
    <property type="match status" value="1"/>
</dbReference>
<evidence type="ECO:0000256" key="3">
    <source>
        <dbReference type="SAM" id="Coils"/>
    </source>
</evidence>
<feature type="coiled-coil region" evidence="3">
    <location>
        <begin position="312"/>
        <end position="350"/>
    </location>
</feature>
<dbReference type="Proteomes" id="UP000321199">
    <property type="component" value="Chromosome"/>
</dbReference>
<dbReference type="OrthoDB" id="9813903at2"/>
<dbReference type="SMART" id="SM00267">
    <property type="entry name" value="GGDEF"/>
    <property type="match status" value="1"/>
</dbReference>
<proteinExistence type="predicted"/>
<evidence type="ECO:0000256" key="1">
    <source>
        <dbReference type="ARBA" id="ARBA00012528"/>
    </source>
</evidence>
<dbReference type="RefSeq" id="WP_146913557.1">
    <property type="nucleotide sequence ID" value="NZ_CP042344.1"/>
</dbReference>
<dbReference type="AlphaFoldDB" id="A0A5B8S060"/>